<organism evidence="1 2">
    <name type="scientific">Austropuccinia psidii MF-1</name>
    <dbReference type="NCBI Taxonomy" id="1389203"/>
    <lineage>
        <taxon>Eukaryota</taxon>
        <taxon>Fungi</taxon>
        <taxon>Dikarya</taxon>
        <taxon>Basidiomycota</taxon>
        <taxon>Pucciniomycotina</taxon>
        <taxon>Pucciniomycetes</taxon>
        <taxon>Pucciniales</taxon>
        <taxon>Sphaerophragmiaceae</taxon>
        <taxon>Austropuccinia</taxon>
    </lineage>
</organism>
<reference evidence="1" key="1">
    <citation type="submission" date="2021-03" db="EMBL/GenBank/DDBJ databases">
        <title>Draft genome sequence of rust myrtle Austropuccinia psidii MF-1, a brazilian biotype.</title>
        <authorList>
            <person name="Quecine M.C."/>
            <person name="Pachon D.M.R."/>
            <person name="Bonatelli M.L."/>
            <person name="Correr F.H."/>
            <person name="Franceschini L.M."/>
            <person name="Leite T.F."/>
            <person name="Margarido G.R.A."/>
            <person name="Almeida C.A."/>
            <person name="Ferrarezi J.A."/>
            <person name="Labate C.A."/>
        </authorList>
    </citation>
    <scope>NUCLEOTIDE SEQUENCE</scope>
    <source>
        <strain evidence="1">MF-1</strain>
    </source>
</reference>
<evidence type="ECO:0000313" key="2">
    <source>
        <dbReference type="Proteomes" id="UP000765509"/>
    </source>
</evidence>
<gene>
    <name evidence="1" type="ORF">O181_004818</name>
</gene>
<accession>A0A9Q3BHE0</accession>
<name>A0A9Q3BHE0_9BASI</name>
<sequence length="133" mass="15187">MHCEPGGAWIDNCQSNPTQTLFVEGVLMTDKNDPSLSQQPNIVLMFFTWYPNILFKIESFRKQDFKLKIPREYDCNSHSKCYSFTPTSPTSKSTPPLYPAVLSMSSKEKLIQFPSGSDLPMIKTPLLPHKRLD</sequence>
<dbReference type="AlphaFoldDB" id="A0A9Q3BHE0"/>
<dbReference type="Proteomes" id="UP000765509">
    <property type="component" value="Unassembled WGS sequence"/>
</dbReference>
<protein>
    <submittedName>
        <fullName evidence="1">Uncharacterized protein</fullName>
    </submittedName>
</protein>
<evidence type="ECO:0000313" key="1">
    <source>
        <dbReference type="EMBL" id="MBW0465103.1"/>
    </source>
</evidence>
<keyword evidence="2" id="KW-1185">Reference proteome</keyword>
<comment type="caution">
    <text evidence="1">The sequence shown here is derived from an EMBL/GenBank/DDBJ whole genome shotgun (WGS) entry which is preliminary data.</text>
</comment>
<proteinExistence type="predicted"/>
<dbReference type="EMBL" id="AVOT02000956">
    <property type="protein sequence ID" value="MBW0465103.1"/>
    <property type="molecule type" value="Genomic_DNA"/>
</dbReference>